<evidence type="ECO:0000313" key="2">
    <source>
        <dbReference type="EMBL" id="QXX20475.1"/>
    </source>
</evidence>
<sequence>MKLKLGAIFLLSFLLTGCKKDPQDKFVEQCVDSGNASISACKCMFGRLKLRLPEDQIIEYSKVKVPLSLTFNEMNDFKKHYPIALFNANYYCRTNYN</sequence>
<dbReference type="PROSITE" id="PS51257">
    <property type="entry name" value="PROKAR_LIPOPROTEIN"/>
    <property type="match status" value="1"/>
</dbReference>
<protein>
    <recommendedName>
        <fullName evidence="3">Lipoprotein</fullName>
    </recommendedName>
</protein>
<reference evidence="2" key="1">
    <citation type="submission" date="2021-07" db="EMBL/GenBank/DDBJ databases">
        <title>Whole-Genome Sequences of non-enterica strains of Salmonella enterica isolated from poultry houses.</title>
        <authorList>
            <person name="Lamas A."/>
            <person name="Regal P."/>
            <person name="Miranda J.M."/>
            <person name="Vazquez B."/>
            <person name="Cepeda A."/>
            <person name="Franco C.M."/>
        </authorList>
    </citation>
    <scope>NUCLEOTIDE SEQUENCE</scope>
    <source>
        <strain evidence="1">LHICA_SA1</strain>
        <strain evidence="2">LHICA_SA3</strain>
    </source>
</reference>
<dbReference type="EMBL" id="CP079838">
    <property type="protein sequence ID" value="QXX20475.1"/>
    <property type="molecule type" value="Genomic_DNA"/>
</dbReference>
<organism evidence="2">
    <name type="scientific">Salmonella enterica subsp. salamae</name>
    <dbReference type="NCBI Taxonomy" id="59202"/>
    <lineage>
        <taxon>Bacteria</taxon>
        <taxon>Pseudomonadati</taxon>
        <taxon>Pseudomonadota</taxon>
        <taxon>Gammaproteobacteria</taxon>
        <taxon>Enterobacterales</taxon>
        <taxon>Enterobacteriaceae</taxon>
        <taxon>Salmonella</taxon>
    </lineage>
</organism>
<name>A0A8F7UPH7_SALER</name>
<dbReference type="EMBL" id="CP079836">
    <property type="protein sequence ID" value="QXX15938.1"/>
    <property type="molecule type" value="Genomic_DNA"/>
</dbReference>
<evidence type="ECO:0000313" key="1">
    <source>
        <dbReference type="EMBL" id="QXX15938.1"/>
    </source>
</evidence>
<accession>A0A8F7UPH7</accession>
<proteinExistence type="predicted"/>
<dbReference type="AlphaFoldDB" id="A0A8F7UPH7"/>
<evidence type="ECO:0008006" key="3">
    <source>
        <dbReference type="Google" id="ProtNLM"/>
    </source>
</evidence>
<dbReference type="RefSeq" id="WP_141125050.1">
    <property type="nucleotide sequence ID" value="NZ_CP079838.1"/>
</dbReference>
<gene>
    <name evidence="2" type="ORF">JMJ83_21365</name>
    <name evidence="1" type="ORF">JMJ86_21960</name>
</gene>